<dbReference type="GO" id="GO:0003724">
    <property type="term" value="F:RNA helicase activity"/>
    <property type="evidence" value="ECO:0007669"/>
    <property type="project" value="UniProtKB-EC"/>
</dbReference>
<dbReference type="GO" id="GO:0005524">
    <property type="term" value="F:ATP binding"/>
    <property type="evidence" value="ECO:0007669"/>
    <property type="project" value="UniProtKB-KW"/>
</dbReference>
<dbReference type="Proteomes" id="UP001515480">
    <property type="component" value="Unassembled WGS sequence"/>
</dbReference>
<evidence type="ECO:0000256" key="4">
    <source>
        <dbReference type="ARBA" id="ARBA00022806"/>
    </source>
</evidence>
<evidence type="ECO:0000256" key="2">
    <source>
        <dbReference type="ARBA" id="ARBA00022741"/>
    </source>
</evidence>
<dbReference type="Pfam" id="PF21010">
    <property type="entry name" value="HA2_C"/>
    <property type="match status" value="1"/>
</dbReference>
<evidence type="ECO:0000256" key="5">
    <source>
        <dbReference type="ARBA" id="ARBA00022840"/>
    </source>
</evidence>
<organism evidence="9 10">
    <name type="scientific">Prymnesium parvum</name>
    <name type="common">Toxic golden alga</name>
    <dbReference type="NCBI Taxonomy" id="97485"/>
    <lineage>
        <taxon>Eukaryota</taxon>
        <taxon>Haptista</taxon>
        <taxon>Haptophyta</taxon>
        <taxon>Prymnesiophyceae</taxon>
        <taxon>Prymnesiales</taxon>
        <taxon>Prymnesiaceae</taxon>
        <taxon>Prymnesium</taxon>
    </lineage>
</organism>
<dbReference type="CDD" id="cd17917">
    <property type="entry name" value="DEXHc_RHA-like"/>
    <property type="match status" value="1"/>
</dbReference>
<dbReference type="CDD" id="cd18791">
    <property type="entry name" value="SF2_C_RHA"/>
    <property type="match status" value="1"/>
</dbReference>
<dbReference type="InterPro" id="IPR001650">
    <property type="entry name" value="Helicase_C-like"/>
</dbReference>
<dbReference type="EC" id="3.6.4.13" evidence="1"/>
<gene>
    <name evidence="9" type="ORF">AB1Y20_001287</name>
</gene>
<comment type="catalytic activity">
    <reaction evidence="6">
        <text>ATP + H2O = ADP + phosphate + H(+)</text>
        <dbReference type="Rhea" id="RHEA:13065"/>
        <dbReference type="ChEBI" id="CHEBI:15377"/>
        <dbReference type="ChEBI" id="CHEBI:15378"/>
        <dbReference type="ChEBI" id="CHEBI:30616"/>
        <dbReference type="ChEBI" id="CHEBI:43474"/>
        <dbReference type="ChEBI" id="CHEBI:456216"/>
        <dbReference type="EC" id="3.6.4.13"/>
    </reaction>
</comment>
<proteinExistence type="predicted"/>
<keyword evidence="4" id="KW-0347">Helicase</keyword>
<dbReference type="SUPFAM" id="SSF52540">
    <property type="entry name" value="P-loop containing nucleoside triphosphate hydrolases"/>
    <property type="match status" value="1"/>
</dbReference>
<keyword evidence="10" id="KW-1185">Reference proteome</keyword>
<evidence type="ECO:0000256" key="1">
    <source>
        <dbReference type="ARBA" id="ARBA00012552"/>
    </source>
</evidence>
<keyword evidence="5" id="KW-0067">ATP-binding</keyword>
<dbReference type="PANTHER" id="PTHR18934">
    <property type="entry name" value="ATP-DEPENDENT RNA HELICASE"/>
    <property type="match status" value="1"/>
</dbReference>
<dbReference type="SMART" id="SM00490">
    <property type="entry name" value="HELICc"/>
    <property type="match status" value="1"/>
</dbReference>
<dbReference type="InterPro" id="IPR007502">
    <property type="entry name" value="Helicase-assoc_dom"/>
</dbReference>
<dbReference type="FunFam" id="3.40.50.300:FF:000145">
    <property type="entry name" value="probable ATP-dependent RNA helicase DHX40"/>
    <property type="match status" value="1"/>
</dbReference>
<dbReference type="InterPro" id="IPR027417">
    <property type="entry name" value="P-loop_NTPase"/>
</dbReference>
<dbReference type="Pfam" id="PF04408">
    <property type="entry name" value="WHD_HA2"/>
    <property type="match status" value="1"/>
</dbReference>
<name>A0AB34KD55_PRYPA</name>
<evidence type="ECO:0000313" key="9">
    <source>
        <dbReference type="EMBL" id="KAL1530380.1"/>
    </source>
</evidence>
<dbReference type="SMART" id="SM00847">
    <property type="entry name" value="HA2"/>
    <property type="match status" value="1"/>
</dbReference>
<dbReference type="InterPro" id="IPR014001">
    <property type="entry name" value="Helicase_ATP-bd"/>
</dbReference>
<dbReference type="PANTHER" id="PTHR18934:SF234">
    <property type="entry name" value="PRE-MRNA-SPLICING FACTOR ATP-DEPENDENT RNA HELICASE DEAH4-RELATED"/>
    <property type="match status" value="1"/>
</dbReference>
<dbReference type="Pfam" id="PF00271">
    <property type="entry name" value="Helicase_C"/>
    <property type="match status" value="1"/>
</dbReference>
<dbReference type="InterPro" id="IPR048333">
    <property type="entry name" value="HA2_WH"/>
</dbReference>
<feature type="domain" description="Helicase ATP-binding" evidence="7">
    <location>
        <begin position="5"/>
        <end position="176"/>
    </location>
</feature>
<protein>
    <recommendedName>
        <fullName evidence="1">RNA helicase</fullName>
        <ecNumber evidence="1">3.6.4.13</ecNumber>
    </recommendedName>
</protein>
<evidence type="ECO:0000259" key="8">
    <source>
        <dbReference type="PROSITE" id="PS51194"/>
    </source>
</evidence>
<evidence type="ECO:0000259" key="7">
    <source>
        <dbReference type="PROSITE" id="PS51192"/>
    </source>
</evidence>
<feature type="domain" description="Helicase C-terminal" evidence="8">
    <location>
        <begin position="200"/>
        <end position="381"/>
    </location>
</feature>
<dbReference type="PROSITE" id="PS51194">
    <property type="entry name" value="HELICASE_CTER"/>
    <property type="match status" value="1"/>
</dbReference>
<comment type="caution">
    <text evidence="9">The sequence shown here is derived from an EMBL/GenBank/DDBJ whole genome shotgun (WGS) entry which is preliminary data.</text>
</comment>
<dbReference type="GO" id="GO:0016787">
    <property type="term" value="F:hydrolase activity"/>
    <property type="evidence" value="ECO:0007669"/>
    <property type="project" value="UniProtKB-KW"/>
</dbReference>
<reference evidence="9 10" key="1">
    <citation type="journal article" date="2024" name="Science">
        <title>Giant polyketide synthase enzymes in the biosynthesis of giant marine polyether toxins.</title>
        <authorList>
            <person name="Fallon T.R."/>
            <person name="Shende V.V."/>
            <person name="Wierzbicki I.H."/>
            <person name="Pendleton A.L."/>
            <person name="Watervoot N.F."/>
            <person name="Auber R.P."/>
            <person name="Gonzalez D.J."/>
            <person name="Wisecaver J.H."/>
            <person name="Moore B.S."/>
        </authorList>
    </citation>
    <scope>NUCLEOTIDE SEQUENCE [LARGE SCALE GENOMIC DNA]</scope>
    <source>
        <strain evidence="9 10">12B1</strain>
    </source>
</reference>
<dbReference type="EMBL" id="JBGBPQ010000001">
    <property type="protein sequence ID" value="KAL1530380.1"/>
    <property type="molecule type" value="Genomic_DNA"/>
</dbReference>
<dbReference type="AlphaFoldDB" id="A0AB34KD55"/>
<dbReference type="GO" id="GO:0003723">
    <property type="term" value="F:RNA binding"/>
    <property type="evidence" value="ECO:0007669"/>
    <property type="project" value="TreeGrafter"/>
</dbReference>
<dbReference type="Gene3D" id="3.40.50.300">
    <property type="entry name" value="P-loop containing nucleotide triphosphate hydrolases"/>
    <property type="match status" value="2"/>
</dbReference>
<sequence>MECASDAIQRHAVVIVIGETGSGKTTQLPQRLLKAGLGPICVTQPRRVAAIAAARRVAFERSCRVGSEVGFAVRFEQQSSDATLLKYVTDGVLLREAVRQPQLPQFKTIMLDEAHERSLNTDVLLALMKRIVHQRRAAGPSDAAALGPAHIVIASATLNAQRMSDFFYNAPIVRLGSSSHPVQVLYAEKPTASQALVEASLELVMRIHTERARSPGDDILVFLTGHEEIATATHALRELAANTDGSSRDMPDLLVLPIHASLPAAEQAKVFEPAPDGVRKVIIATNVAETSLTLPGVRVVIDPGMVKEKYFDREKGMEILSVVPISKSSACQRAGRAGRTSSGDVYRLYTEAQFKNMAAEQLPEICRTNLANTVLLLKTMGLSNIADIDWLDPPSLASWTQAMRVLFWLGALDANGALTLRGAEMARLPLEPSLSRVLLAAADLQCLQACASMCAMTVGEEPFHRAGPHELVEAAESARAQYDRAEGDHVTMLLLFHDWGRVDPHLRDGWCRMQGVNARAMRTADAVRSQLLGMMQKARHSGHHTATHTLPETEVRRRCRQALCEGYFFQSARRIRGTALFVTQHEPQQTVALRNKCCKALQEADFVVFSELVWAGRPTMQRVSMVEPSWLEPLLPRLRQLDIDRLMGALSQGGSEVVPEARAQRDATCSNLRRNNDEDVASARKRFLERQYATSHRKARV</sequence>
<keyword evidence="3" id="KW-0378">Hydrolase</keyword>
<keyword evidence="2" id="KW-0547">Nucleotide-binding</keyword>
<evidence type="ECO:0000313" key="10">
    <source>
        <dbReference type="Proteomes" id="UP001515480"/>
    </source>
</evidence>
<dbReference type="SMART" id="SM00487">
    <property type="entry name" value="DEXDc"/>
    <property type="match status" value="1"/>
</dbReference>
<evidence type="ECO:0000256" key="6">
    <source>
        <dbReference type="ARBA" id="ARBA00047984"/>
    </source>
</evidence>
<dbReference type="PROSITE" id="PS51192">
    <property type="entry name" value="HELICASE_ATP_BIND_1"/>
    <property type="match status" value="1"/>
</dbReference>
<dbReference type="Gene3D" id="1.20.120.1080">
    <property type="match status" value="1"/>
</dbReference>
<evidence type="ECO:0000256" key="3">
    <source>
        <dbReference type="ARBA" id="ARBA00022801"/>
    </source>
</evidence>
<accession>A0AB34KD55</accession>